<accession>A0A6A7Y5H5</accession>
<dbReference type="AlphaFoldDB" id="A0A6A7Y5H5"/>
<organism evidence="2 3">
    <name type="scientific">Segnochrobactrum spirostomi</name>
    <dbReference type="NCBI Taxonomy" id="2608987"/>
    <lineage>
        <taxon>Bacteria</taxon>
        <taxon>Pseudomonadati</taxon>
        <taxon>Pseudomonadota</taxon>
        <taxon>Alphaproteobacteria</taxon>
        <taxon>Hyphomicrobiales</taxon>
        <taxon>Segnochrobactraceae</taxon>
        <taxon>Segnochrobactrum</taxon>
    </lineage>
</organism>
<dbReference type="Gene3D" id="1.10.3680.10">
    <property type="entry name" value="TerB-like"/>
    <property type="match status" value="1"/>
</dbReference>
<dbReference type="EMBL" id="VWNA01000001">
    <property type="protein sequence ID" value="MQT13341.1"/>
    <property type="molecule type" value="Genomic_DNA"/>
</dbReference>
<evidence type="ECO:0000313" key="2">
    <source>
        <dbReference type="EMBL" id="MQT13341.1"/>
    </source>
</evidence>
<proteinExistence type="predicted"/>
<comment type="caution">
    <text evidence="2">The sequence shown here is derived from an EMBL/GenBank/DDBJ whole genome shotgun (WGS) entry which is preliminary data.</text>
</comment>
<evidence type="ECO:0000313" key="3">
    <source>
        <dbReference type="Proteomes" id="UP000332515"/>
    </source>
</evidence>
<feature type="domain" description="Co-chaperone DjlA N-terminal" evidence="1">
    <location>
        <begin position="26"/>
        <end position="142"/>
    </location>
</feature>
<keyword evidence="3" id="KW-1185">Reference proteome</keyword>
<dbReference type="InterPro" id="IPR029024">
    <property type="entry name" value="TerB-like"/>
</dbReference>
<dbReference type="CDD" id="cd07313">
    <property type="entry name" value="terB_like_2"/>
    <property type="match status" value="1"/>
</dbReference>
<sequence>MFKAIRDYLHEITADQDRAFAPDDHRLAVAALLVHLISVDGTVEESERTGIRSVLSKQYGLTEEETDRLVEQAKRADDEAVDLYGFTSVLKRALDDEGRRHVVEMMWEAVFADGVATEFEENTVWRVAELLGVSTRDRVTLRKQVAHRHEGEDHGGADGEGH</sequence>
<name>A0A6A7Y5H5_9HYPH</name>
<evidence type="ECO:0000259" key="1">
    <source>
        <dbReference type="Pfam" id="PF05099"/>
    </source>
</evidence>
<dbReference type="InterPro" id="IPR007791">
    <property type="entry name" value="DjlA_N"/>
</dbReference>
<protein>
    <submittedName>
        <fullName evidence="2">TerB family tellurite resistance protein</fullName>
    </submittedName>
</protein>
<gene>
    <name evidence="2" type="ORF">F0357_11950</name>
</gene>
<dbReference type="RefSeq" id="WP_153481694.1">
    <property type="nucleotide sequence ID" value="NZ_VWNA01000001.1"/>
</dbReference>
<dbReference type="SUPFAM" id="SSF158682">
    <property type="entry name" value="TerB-like"/>
    <property type="match status" value="1"/>
</dbReference>
<reference evidence="2 3" key="1">
    <citation type="submission" date="2019-09" db="EMBL/GenBank/DDBJ databases">
        <title>Segnochrobactrum spirostomi gen. nov., sp. nov., isolated from the ciliate Spirostomum cf. yagiui and description of a novel family, Segnochrobactraceae fam. nov. within the order Rhizobiales of the class Alphaproteobacteria.</title>
        <authorList>
            <person name="Akter S."/>
            <person name="Shazib S.U.A."/>
            <person name="Shin M.K."/>
        </authorList>
    </citation>
    <scope>NUCLEOTIDE SEQUENCE [LARGE SCALE GENOMIC DNA]</scope>
    <source>
        <strain evidence="2 3">Sp-1</strain>
    </source>
</reference>
<dbReference type="Pfam" id="PF05099">
    <property type="entry name" value="TerB"/>
    <property type="match status" value="1"/>
</dbReference>
<dbReference type="Proteomes" id="UP000332515">
    <property type="component" value="Unassembled WGS sequence"/>
</dbReference>